<evidence type="ECO:0008006" key="3">
    <source>
        <dbReference type="Google" id="ProtNLM"/>
    </source>
</evidence>
<keyword evidence="2" id="KW-1185">Reference proteome</keyword>
<accession>A0ABW0IAV3</accession>
<gene>
    <name evidence="1" type="ORF">ACFPMF_11965</name>
</gene>
<name>A0ABW0IAV3_9BACT</name>
<evidence type="ECO:0000313" key="1">
    <source>
        <dbReference type="EMBL" id="MFC5410029.1"/>
    </source>
</evidence>
<proteinExistence type="predicted"/>
<reference evidence="2" key="1">
    <citation type="journal article" date="2019" name="Int. J. Syst. Evol. Microbiol.">
        <title>The Global Catalogue of Microorganisms (GCM) 10K type strain sequencing project: providing services to taxonomists for standard genome sequencing and annotation.</title>
        <authorList>
            <consortium name="The Broad Institute Genomics Platform"/>
            <consortium name="The Broad Institute Genome Sequencing Center for Infectious Disease"/>
            <person name="Wu L."/>
            <person name="Ma J."/>
        </authorList>
    </citation>
    <scope>NUCLEOTIDE SEQUENCE [LARGE SCALE GENOMIC DNA]</scope>
    <source>
        <strain evidence="2">CCUG 55250</strain>
    </source>
</reference>
<protein>
    <recommendedName>
        <fullName evidence="3">SpoVT-AbrB domain-containing protein</fullName>
    </recommendedName>
</protein>
<dbReference type="RefSeq" id="WP_379844924.1">
    <property type="nucleotide sequence ID" value="NZ_JBHSMA010000003.1"/>
</dbReference>
<comment type="caution">
    <text evidence="1">The sequence shown here is derived from an EMBL/GenBank/DDBJ whole genome shotgun (WGS) entry which is preliminary data.</text>
</comment>
<evidence type="ECO:0000313" key="2">
    <source>
        <dbReference type="Proteomes" id="UP001596106"/>
    </source>
</evidence>
<dbReference type="EMBL" id="JBHSMA010000003">
    <property type="protein sequence ID" value="MFC5410029.1"/>
    <property type="molecule type" value="Genomic_DNA"/>
</dbReference>
<dbReference type="Proteomes" id="UP001596106">
    <property type="component" value="Unassembled WGS sequence"/>
</dbReference>
<organism evidence="1 2">
    <name type="scientific">Larkinella bovis</name>
    <dbReference type="NCBI Taxonomy" id="683041"/>
    <lineage>
        <taxon>Bacteria</taxon>
        <taxon>Pseudomonadati</taxon>
        <taxon>Bacteroidota</taxon>
        <taxon>Cytophagia</taxon>
        <taxon>Cytophagales</taxon>
        <taxon>Spirosomataceae</taxon>
        <taxon>Larkinella</taxon>
    </lineage>
</organism>
<sequence>MKVKPNKIRFFSPVDNTDEAPKVAPKETTFTTSVTKTGRLAFPQKLMEGLNIDPSKPHYKVGTVNRRKGVKALYLIPTDSSDSEAFELAKTGRGYSIPLKGVFQKIGLNFQDHEYSFTIKPYDYGDGVSGFELVSDQQATPRAAGSDDASDE</sequence>